<dbReference type="CDD" id="cd03801">
    <property type="entry name" value="GT4_PimA-like"/>
    <property type="match status" value="1"/>
</dbReference>
<accession>A0A7Y0FQA7</accession>
<evidence type="ECO:0000259" key="1">
    <source>
        <dbReference type="Pfam" id="PF00534"/>
    </source>
</evidence>
<dbReference type="Proteomes" id="UP000544054">
    <property type="component" value="Unassembled WGS sequence"/>
</dbReference>
<dbReference type="InterPro" id="IPR028098">
    <property type="entry name" value="Glyco_trans_4-like_N"/>
</dbReference>
<dbReference type="RefSeq" id="WP_169233002.1">
    <property type="nucleotide sequence ID" value="NZ_JABBGI010000001.1"/>
</dbReference>
<organism evidence="3 4">
    <name type="scientific">Chryseobacterium antibioticum</name>
    <dbReference type="NCBI Taxonomy" id="2728847"/>
    <lineage>
        <taxon>Bacteria</taxon>
        <taxon>Pseudomonadati</taxon>
        <taxon>Bacteroidota</taxon>
        <taxon>Flavobacteriia</taxon>
        <taxon>Flavobacteriales</taxon>
        <taxon>Weeksellaceae</taxon>
        <taxon>Chryseobacterium group</taxon>
        <taxon>Chryseobacterium</taxon>
    </lineage>
</organism>
<dbReference type="EMBL" id="JABBGI010000001">
    <property type="protein sequence ID" value="NML68416.1"/>
    <property type="molecule type" value="Genomic_DNA"/>
</dbReference>
<protein>
    <submittedName>
        <fullName evidence="3">Glycosyltransferase family 4 protein</fullName>
    </submittedName>
</protein>
<dbReference type="SUPFAM" id="SSF53756">
    <property type="entry name" value="UDP-Glycosyltransferase/glycogen phosphorylase"/>
    <property type="match status" value="1"/>
</dbReference>
<dbReference type="GO" id="GO:0016757">
    <property type="term" value="F:glycosyltransferase activity"/>
    <property type="evidence" value="ECO:0007669"/>
    <property type="project" value="InterPro"/>
</dbReference>
<reference evidence="3 4" key="1">
    <citation type="submission" date="2020-04" db="EMBL/GenBank/DDBJ databases">
        <title>Chryseobacterium sp. RP-3-3 sp. nov., isolated from Jeju soil.</title>
        <authorList>
            <person name="Dahal R.H."/>
        </authorList>
    </citation>
    <scope>NUCLEOTIDE SEQUENCE [LARGE SCALE GENOMIC DNA]</scope>
    <source>
        <strain evidence="3 4">RP-3-3</strain>
    </source>
</reference>
<evidence type="ECO:0000313" key="3">
    <source>
        <dbReference type="EMBL" id="NML68416.1"/>
    </source>
</evidence>
<feature type="domain" description="Glycosyl transferase family 1" evidence="1">
    <location>
        <begin position="220"/>
        <end position="372"/>
    </location>
</feature>
<comment type="caution">
    <text evidence="3">The sequence shown here is derived from an EMBL/GenBank/DDBJ whole genome shotgun (WGS) entry which is preliminary data.</text>
</comment>
<dbReference type="PANTHER" id="PTHR12526">
    <property type="entry name" value="GLYCOSYLTRANSFERASE"/>
    <property type="match status" value="1"/>
</dbReference>
<keyword evidence="3" id="KW-0808">Transferase</keyword>
<dbReference type="Gene3D" id="3.40.50.2000">
    <property type="entry name" value="Glycogen Phosphorylase B"/>
    <property type="match status" value="2"/>
</dbReference>
<dbReference type="InterPro" id="IPR001296">
    <property type="entry name" value="Glyco_trans_1"/>
</dbReference>
<dbReference type="Pfam" id="PF00534">
    <property type="entry name" value="Glycos_transf_1"/>
    <property type="match status" value="1"/>
</dbReference>
<name>A0A7Y0FQA7_9FLAO</name>
<dbReference type="Pfam" id="PF13439">
    <property type="entry name" value="Glyco_transf_4"/>
    <property type="match status" value="1"/>
</dbReference>
<evidence type="ECO:0000313" key="4">
    <source>
        <dbReference type="Proteomes" id="UP000544054"/>
    </source>
</evidence>
<proteinExistence type="predicted"/>
<keyword evidence="4" id="KW-1185">Reference proteome</keyword>
<gene>
    <name evidence="3" type="ORF">HHL23_01165</name>
</gene>
<sequence length="395" mass="45257">MKAIKNVLIVTREYQCSRNPKVGGTGVFYKNLCTELVKRGISVHVFLISKYAFDLKEDGVNIHSIKDIFKANPLLELVRSFTGKVKAFEQVHFKTYLSEKKIISDRISAWIKKNDLHFDIAETHDFDGLALTIPKGLPYVIRCHGSWSILEKYFGYKKVHKGRIFCEKEAFKNSKNIITISRYNETINKSLFAIKDPKLIYNGIDEQFYTPAENVEIIPKSVFFLGNVSFEKGAETLINSFIKLKKNYPEASLHFIGNPNHYPTYITENIHDTKTRNSIHFYGSKSGTEIVQLISKAEVVCFPSKGENFSLSLLEVMAMQKPVVCSAIDSFKEIIQEPVNGLIAEEDNFHEKIGLIFKDDALRNRLSLNARKLIELKFGIDKMVDETINYYQKII</sequence>
<feature type="domain" description="Glycosyltransferase subfamily 4-like N-terminal" evidence="2">
    <location>
        <begin position="22"/>
        <end position="207"/>
    </location>
</feature>
<dbReference type="AlphaFoldDB" id="A0A7Y0FQA7"/>
<evidence type="ECO:0000259" key="2">
    <source>
        <dbReference type="Pfam" id="PF13439"/>
    </source>
</evidence>